<accession>M2LVG4</accession>
<gene>
    <name evidence="1" type="ORF">BAUCODRAFT_376140</name>
</gene>
<dbReference type="Proteomes" id="UP000011761">
    <property type="component" value="Unassembled WGS sequence"/>
</dbReference>
<dbReference type="GeneID" id="19113291"/>
<protein>
    <submittedName>
        <fullName evidence="1">Uncharacterized protein</fullName>
    </submittedName>
</protein>
<name>M2LVG4_BAUPA</name>
<dbReference type="eggNOG" id="ENOG502RM8X">
    <property type="taxonomic scope" value="Eukaryota"/>
</dbReference>
<dbReference type="RefSeq" id="XP_007673843.1">
    <property type="nucleotide sequence ID" value="XM_007675653.1"/>
</dbReference>
<evidence type="ECO:0000313" key="2">
    <source>
        <dbReference type="Proteomes" id="UP000011761"/>
    </source>
</evidence>
<dbReference type="KEGG" id="bcom:BAUCODRAFT_376140"/>
<dbReference type="AlphaFoldDB" id="M2LVG4"/>
<dbReference type="EMBL" id="KB445552">
    <property type="protein sequence ID" value="EMC98627.1"/>
    <property type="molecule type" value="Genomic_DNA"/>
</dbReference>
<organism evidence="1 2">
    <name type="scientific">Baudoinia panamericana (strain UAMH 10762)</name>
    <name type="common">Angels' share fungus</name>
    <name type="synonym">Baudoinia compniacensis (strain UAMH 10762)</name>
    <dbReference type="NCBI Taxonomy" id="717646"/>
    <lineage>
        <taxon>Eukaryota</taxon>
        <taxon>Fungi</taxon>
        <taxon>Dikarya</taxon>
        <taxon>Ascomycota</taxon>
        <taxon>Pezizomycotina</taxon>
        <taxon>Dothideomycetes</taxon>
        <taxon>Dothideomycetidae</taxon>
        <taxon>Mycosphaerellales</taxon>
        <taxon>Teratosphaeriaceae</taxon>
        <taxon>Baudoinia</taxon>
    </lineage>
</organism>
<proteinExistence type="predicted"/>
<dbReference type="OrthoDB" id="3917678at2759"/>
<sequence>MCYHRYTHYPGCNKHTPMHVHMCGKNVNEDLTRVLYCEDYCTVQLEVETACPHCGPKATMPDIVMGSSAQRTVVHSSYPTPPSDAGKCARSPAIEFRCIGRDKWKPR</sequence>
<dbReference type="HOGENOM" id="CLU_2209531_0_0_1"/>
<reference evidence="1 2" key="1">
    <citation type="journal article" date="2012" name="PLoS Pathog.">
        <title>Diverse lifestyles and strategies of plant pathogenesis encoded in the genomes of eighteen Dothideomycetes fungi.</title>
        <authorList>
            <person name="Ohm R.A."/>
            <person name="Feau N."/>
            <person name="Henrissat B."/>
            <person name="Schoch C.L."/>
            <person name="Horwitz B.A."/>
            <person name="Barry K.W."/>
            <person name="Condon B.J."/>
            <person name="Copeland A.C."/>
            <person name="Dhillon B."/>
            <person name="Glaser F."/>
            <person name="Hesse C.N."/>
            <person name="Kosti I."/>
            <person name="LaButti K."/>
            <person name="Lindquist E.A."/>
            <person name="Lucas S."/>
            <person name="Salamov A.A."/>
            <person name="Bradshaw R.E."/>
            <person name="Ciuffetti L."/>
            <person name="Hamelin R.C."/>
            <person name="Kema G.H.J."/>
            <person name="Lawrence C."/>
            <person name="Scott J.A."/>
            <person name="Spatafora J.W."/>
            <person name="Turgeon B.G."/>
            <person name="de Wit P.J.G.M."/>
            <person name="Zhong S."/>
            <person name="Goodwin S.B."/>
            <person name="Grigoriev I.V."/>
        </authorList>
    </citation>
    <scope>NUCLEOTIDE SEQUENCE [LARGE SCALE GENOMIC DNA]</scope>
    <source>
        <strain evidence="1 2">UAMH 10762</strain>
    </source>
</reference>
<evidence type="ECO:0000313" key="1">
    <source>
        <dbReference type="EMBL" id="EMC98627.1"/>
    </source>
</evidence>
<keyword evidence="2" id="KW-1185">Reference proteome</keyword>